<evidence type="ECO:0000256" key="2">
    <source>
        <dbReference type="SAM" id="SignalP"/>
    </source>
</evidence>
<keyword evidence="5" id="KW-1185">Reference proteome</keyword>
<dbReference type="EMBL" id="JARXRO010000014">
    <property type="protein sequence ID" value="MDH5833404.1"/>
    <property type="molecule type" value="Genomic_DNA"/>
</dbReference>
<dbReference type="SMART" id="SM00939">
    <property type="entry name" value="PepX_C"/>
    <property type="match status" value="1"/>
</dbReference>
<protein>
    <submittedName>
        <fullName evidence="4">CocE/NonD family hydrolase</fullName>
    </submittedName>
</protein>
<organism evidence="4 5">
    <name type="scientific">Luteimonas kalidii</name>
    <dbReference type="NCBI Taxonomy" id="3042025"/>
    <lineage>
        <taxon>Bacteria</taxon>
        <taxon>Pseudomonadati</taxon>
        <taxon>Pseudomonadota</taxon>
        <taxon>Gammaproteobacteria</taxon>
        <taxon>Lysobacterales</taxon>
        <taxon>Lysobacteraceae</taxon>
        <taxon>Luteimonas</taxon>
    </lineage>
</organism>
<sequence length="603" mass="66555">MRLRSPRRAPRPAARLLAALLLSLALSATFAATPPAPPPVIIEADLRAPMRDGTELAVRVWRPTGNGRHTVVFQHTPYLSDETHTRALKFVRAGFAYASVDRRGRGTSGGEFRPMEGGGPDGADAARWLAGRPWSDGRVAMMGGSYRGTMQWQAMAEDPDAIQAAVPTASAYPGDDFPQPRGIFLGFILPWLAYVDGRAGNAQWFADNALWRSHFERAWRGEIAFADLPAVSGAPQAPFARWLAHPGYDAYWQAMNPTPAQYAAIETPVLSITGYFDGDQDGALRYHREHLAHAGPRARANHWLLIGPWSHAGTRYPTAKLGGLTFDEAAVLDIDALQIDWFKHVLDGAPRPDALPDRVTYYVMGAEEWRSAPNLDAVAPHTLSFQLSGGGLPADDVFRSGRLQHGPTGAEPPSVYRFDPHHVPDRPAALPMVEFDYTTHGDALQGGQLFFHSEPLPRAQTLCGRMSFDASIELDVPDTDIQVEVYQVTPRNELRWLGRDFKRARFRHGLDAEQLATPGAIDTWHFDRFPWTCRELEQGSRLRLVIAPVDTPELQRNFNSGGRIGHETLADARVATVRLHHSAGHPSVLHLPVVEAPDTTRDE</sequence>
<feature type="domain" description="Xaa-Pro dipeptidyl-peptidase C-terminal" evidence="3">
    <location>
        <begin position="339"/>
        <end position="590"/>
    </location>
</feature>
<dbReference type="SUPFAM" id="SSF49785">
    <property type="entry name" value="Galactose-binding domain-like"/>
    <property type="match status" value="1"/>
</dbReference>
<dbReference type="InterPro" id="IPR008979">
    <property type="entry name" value="Galactose-bd-like_sf"/>
</dbReference>
<dbReference type="NCBIfam" id="TIGR00976">
    <property type="entry name" value="CocE_NonD"/>
    <property type="match status" value="1"/>
</dbReference>
<dbReference type="Pfam" id="PF02129">
    <property type="entry name" value="Peptidase_S15"/>
    <property type="match status" value="1"/>
</dbReference>
<feature type="chain" id="PRO_5045250623" evidence="2">
    <location>
        <begin position="32"/>
        <end position="603"/>
    </location>
</feature>
<dbReference type="Gene3D" id="3.40.50.1820">
    <property type="entry name" value="alpha/beta hydrolase"/>
    <property type="match status" value="1"/>
</dbReference>
<dbReference type="InterPro" id="IPR013736">
    <property type="entry name" value="Xaa-Pro_dipept_C"/>
</dbReference>
<dbReference type="Gene3D" id="2.60.120.260">
    <property type="entry name" value="Galactose-binding domain-like"/>
    <property type="match status" value="1"/>
</dbReference>
<dbReference type="Proteomes" id="UP001156873">
    <property type="component" value="Unassembled WGS sequence"/>
</dbReference>
<feature type="signal peptide" evidence="2">
    <location>
        <begin position="1"/>
        <end position="31"/>
    </location>
</feature>
<evidence type="ECO:0000259" key="3">
    <source>
        <dbReference type="SMART" id="SM00939"/>
    </source>
</evidence>
<dbReference type="InterPro" id="IPR000383">
    <property type="entry name" value="Xaa-Pro-like_dom"/>
</dbReference>
<accession>A0ABT6JRU7</accession>
<dbReference type="Gene3D" id="1.10.3020.10">
    <property type="entry name" value="alpha-amino acid ester hydrolase ( Helical cap domain)"/>
    <property type="match status" value="1"/>
</dbReference>
<dbReference type="RefSeq" id="WP_280577669.1">
    <property type="nucleotide sequence ID" value="NZ_JARXRO010000014.1"/>
</dbReference>
<comment type="caution">
    <text evidence="4">The sequence shown here is derived from an EMBL/GenBank/DDBJ whole genome shotgun (WGS) entry which is preliminary data.</text>
</comment>
<proteinExistence type="predicted"/>
<dbReference type="InterPro" id="IPR005674">
    <property type="entry name" value="CocE/Ser_esterase"/>
</dbReference>
<reference evidence="4 5" key="1">
    <citation type="submission" date="2023-04" db="EMBL/GenBank/DDBJ databases">
        <title>Luteimonas sp. M1R5S59.</title>
        <authorList>
            <person name="Sun J.-Q."/>
        </authorList>
    </citation>
    <scope>NUCLEOTIDE SEQUENCE [LARGE SCALE GENOMIC DNA]</scope>
    <source>
        <strain evidence="4 5">M1R5S59</strain>
    </source>
</reference>
<dbReference type="GO" id="GO:0016787">
    <property type="term" value="F:hydrolase activity"/>
    <property type="evidence" value="ECO:0007669"/>
    <property type="project" value="UniProtKB-KW"/>
</dbReference>
<gene>
    <name evidence="4" type="ORF">QFW81_05620</name>
</gene>
<dbReference type="InterPro" id="IPR029058">
    <property type="entry name" value="AB_hydrolase_fold"/>
</dbReference>
<evidence type="ECO:0000256" key="1">
    <source>
        <dbReference type="ARBA" id="ARBA00022801"/>
    </source>
</evidence>
<dbReference type="SUPFAM" id="SSF53474">
    <property type="entry name" value="alpha/beta-Hydrolases"/>
    <property type="match status" value="1"/>
</dbReference>
<name>A0ABT6JRU7_9GAMM</name>
<keyword evidence="1 4" id="KW-0378">Hydrolase</keyword>
<evidence type="ECO:0000313" key="4">
    <source>
        <dbReference type="EMBL" id="MDH5833404.1"/>
    </source>
</evidence>
<dbReference type="Pfam" id="PF08530">
    <property type="entry name" value="PepX_C"/>
    <property type="match status" value="1"/>
</dbReference>
<evidence type="ECO:0000313" key="5">
    <source>
        <dbReference type="Proteomes" id="UP001156873"/>
    </source>
</evidence>
<keyword evidence="2" id="KW-0732">Signal</keyword>